<evidence type="ECO:0000313" key="2">
    <source>
        <dbReference type="Proteomes" id="UP000805193"/>
    </source>
</evidence>
<comment type="caution">
    <text evidence="1">The sequence shown here is derived from an EMBL/GenBank/DDBJ whole genome shotgun (WGS) entry which is preliminary data.</text>
</comment>
<proteinExistence type="predicted"/>
<dbReference type="Proteomes" id="UP000805193">
    <property type="component" value="Unassembled WGS sequence"/>
</dbReference>
<protein>
    <submittedName>
        <fullName evidence="1">Uncharacterized protein</fullName>
    </submittedName>
</protein>
<keyword evidence="2" id="KW-1185">Reference proteome</keyword>
<sequence length="744" mass="84595">MAGVSAAATVDDESDGVVHRNPIWNYFLKIPPGTSARCIKCKAILKTPTGTTTTLVSHLKRHPDAYQAYMEERQARTNTAKLKSVSTPSQPSVADSFKQKMKPTGPRAKHMTKMIANFIARGMHPYSVVEEGGFVDMVAFAMPDYSVPSRTTFSRAVIPNLYESKKKEVKRKLQEIFSRGAECYTLTTDGWTSRANDSYVCLTVHVMDKDFGQHVHALACTEMSNSHTADNLLRFIESVIEEGIHTKENSADGCRDVNIPGNSVLGSVAHLRSFRADSTKPPRLRHGGERRREESKRDDVMEGWIKRYGKVFGFYLGERPYMVVTDLDIIKECFLKETNNFYNRPNIFLDFEPFRSSLIALSGFEWKKVRSALNPSFSASKMKMMTHIMSQCVEEMLEVLREHAERGEAVNMLDVSQGLTLDVIAKCALAWQVECQRNVTDPMLRAVRKVLLDLESVLVDGLVCFPPLRQAIEWLYPYSSYHDVTKQITDNLSKVIDLRRKKQGPRPTDMLQLMLNAQEDHQNATSAHLGENTFFIRDRHLMANSFIFLVAGFETTATALAFVMHTLAKYPDEQDRVFRELTEVFPEKSQTLTYDGVQQLKRLDMVIREVLRLYPPVVLFVGRVCRQDTSVMGQFFPAGANVLVPTWHMHHNPDVWEDPNTFNPERFSEGKSAHHPAAYLPFGMGPRVCIGERFALLELKLVICHVLRRYRVTTSNRTNDPMKIAVTSVVIRPKECIEVKLELR</sequence>
<dbReference type="EMBL" id="JABSTQ010009590">
    <property type="protein sequence ID" value="KAG0427791.1"/>
    <property type="molecule type" value="Genomic_DNA"/>
</dbReference>
<gene>
    <name evidence="1" type="ORF">HPB47_025172</name>
</gene>
<reference evidence="1 2" key="1">
    <citation type="journal article" date="2020" name="Cell">
        <title>Large-Scale Comparative Analyses of Tick Genomes Elucidate Their Genetic Diversity and Vector Capacities.</title>
        <authorList>
            <consortium name="Tick Genome and Microbiome Consortium (TIGMIC)"/>
            <person name="Jia N."/>
            <person name="Wang J."/>
            <person name="Shi W."/>
            <person name="Du L."/>
            <person name="Sun Y."/>
            <person name="Zhan W."/>
            <person name="Jiang J.F."/>
            <person name="Wang Q."/>
            <person name="Zhang B."/>
            <person name="Ji P."/>
            <person name="Bell-Sakyi L."/>
            <person name="Cui X.M."/>
            <person name="Yuan T.T."/>
            <person name="Jiang B.G."/>
            <person name="Yang W.F."/>
            <person name="Lam T.T."/>
            <person name="Chang Q.C."/>
            <person name="Ding S.J."/>
            <person name="Wang X.J."/>
            <person name="Zhu J.G."/>
            <person name="Ruan X.D."/>
            <person name="Zhao L."/>
            <person name="Wei J.T."/>
            <person name="Ye R.Z."/>
            <person name="Que T.C."/>
            <person name="Du C.H."/>
            <person name="Zhou Y.H."/>
            <person name="Cheng J.X."/>
            <person name="Dai P.F."/>
            <person name="Guo W.B."/>
            <person name="Han X.H."/>
            <person name="Huang E.J."/>
            <person name="Li L.F."/>
            <person name="Wei W."/>
            <person name="Gao Y.C."/>
            <person name="Liu J.Z."/>
            <person name="Shao H.Z."/>
            <person name="Wang X."/>
            <person name="Wang C.C."/>
            <person name="Yang T.C."/>
            <person name="Huo Q.B."/>
            <person name="Li W."/>
            <person name="Chen H.Y."/>
            <person name="Chen S.E."/>
            <person name="Zhou L.G."/>
            <person name="Ni X.B."/>
            <person name="Tian J.H."/>
            <person name="Sheng Y."/>
            <person name="Liu T."/>
            <person name="Pan Y.S."/>
            <person name="Xia L.Y."/>
            <person name="Li J."/>
            <person name="Zhao F."/>
            <person name="Cao W.C."/>
        </authorList>
    </citation>
    <scope>NUCLEOTIDE SEQUENCE [LARGE SCALE GENOMIC DNA]</scope>
    <source>
        <strain evidence="1">Iper-2018</strain>
    </source>
</reference>
<name>A0AC60Q4I6_IXOPE</name>
<organism evidence="1 2">
    <name type="scientific">Ixodes persulcatus</name>
    <name type="common">Taiga tick</name>
    <dbReference type="NCBI Taxonomy" id="34615"/>
    <lineage>
        <taxon>Eukaryota</taxon>
        <taxon>Metazoa</taxon>
        <taxon>Ecdysozoa</taxon>
        <taxon>Arthropoda</taxon>
        <taxon>Chelicerata</taxon>
        <taxon>Arachnida</taxon>
        <taxon>Acari</taxon>
        <taxon>Parasitiformes</taxon>
        <taxon>Ixodida</taxon>
        <taxon>Ixodoidea</taxon>
        <taxon>Ixodidae</taxon>
        <taxon>Ixodinae</taxon>
        <taxon>Ixodes</taxon>
    </lineage>
</organism>
<accession>A0AC60Q4I6</accession>
<evidence type="ECO:0000313" key="1">
    <source>
        <dbReference type="EMBL" id="KAG0427791.1"/>
    </source>
</evidence>